<sequence>MKVAATPDLGEIRWFSDLPINRSGSAGHLEGEAGWRALGPYLRGRSACQLVHSHGGIRAAQKGGRLATGGFEAQIPLRQLAEGAWGGFPEAGGGGAMGPGAFVFPEEGRTFLRGGRTVPIHLTPGLWMEALESQVPPGRGVVGEAPGSGGETRSLDGWAGAPERGSRGSLSRQVGRRGLREKALQSQPPPPGGGGSVKRPPRRGRRYGIVIVGVVGLGWRVEGGDLPGGLRGLGPEGMPEGLVTWLYGFSND</sequence>
<reference evidence="2" key="1">
    <citation type="submission" date="2022-12" db="EMBL/GenBank/DDBJ databases">
        <authorList>
            <person name="Petersen C."/>
        </authorList>
    </citation>
    <scope>NUCLEOTIDE SEQUENCE</scope>
    <source>
        <strain evidence="2">IBT 17660</strain>
    </source>
</reference>
<reference evidence="2" key="2">
    <citation type="journal article" date="2023" name="IMA Fungus">
        <title>Comparative genomic study of the Penicillium genus elucidates a diverse pangenome and 15 lateral gene transfer events.</title>
        <authorList>
            <person name="Petersen C."/>
            <person name="Sorensen T."/>
            <person name="Nielsen M.R."/>
            <person name="Sondergaard T.E."/>
            <person name="Sorensen J.L."/>
            <person name="Fitzpatrick D.A."/>
            <person name="Frisvad J.C."/>
            <person name="Nielsen K.L."/>
        </authorList>
    </citation>
    <scope>NUCLEOTIDE SEQUENCE</scope>
    <source>
        <strain evidence="2">IBT 17660</strain>
    </source>
</reference>
<evidence type="ECO:0000313" key="3">
    <source>
        <dbReference type="Proteomes" id="UP001147760"/>
    </source>
</evidence>
<evidence type="ECO:0000313" key="2">
    <source>
        <dbReference type="EMBL" id="KAJ5453391.1"/>
    </source>
</evidence>
<protein>
    <submittedName>
        <fullName evidence="2">Uncharacterized protein</fullName>
    </submittedName>
</protein>
<dbReference type="EMBL" id="JAPWDO010000011">
    <property type="protein sequence ID" value="KAJ5453391.1"/>
    <property type="molecule type" value="Genomic_DNA"/>
</dbReference>
<comment type="caution">
    <text evidence="2">The sequence shown here is derived from an EMBL/GenBank/DDBJ whole genome shotgun (WGS) entry which is preliminary data.</text>
</comment>
<feature type="region of interest" description="Disordered" evidence="1">
    <location>
        <begin position="137"/>
        <end position="202"/>
    </location>
</feature>
<gene>
    <name evidence="2" type="ORF">N7530_012858</name>
</gene>
<proteinExistence type="predicted"/>
<organism evidence="2 3">
    <name type="scientific">Penicillium desertorum</name>
    <dbReference type="NCBI Taxonomy" id="1303715"/>
    <lineage>
        <taxon>Eukaryota</taxon>
        <taxon>Fungi</taxon>
        <taxon>Dikarya</taxon>
        <taxon>Ascomycota</taxon>
        <taxon>Pezizomycotina</taxon>
        <taxon>Eurotiomycetes</taxon>
        <taxon>Eurotiomycetidae</taxon>
        <taxon>Eurotiales</taxon>
        <taxon>Aspergillaceae</taxon>
        <taxon>Penicillium</taxon>
    </lineage>
</organism>
<evidence type="ECO:0000256" key="1">
    <source>
        <dbReference type="SAM" id="MobiDB-lite"/>
    </source>
</evidence>
<keyword evidence="3" id="KW-1185">Reference proteome</keyword>
<accession>A0A9W9WDM0</accession>
<name>A0A9W9WDM0_9EURO</name>
<dbReference type="Proteomes" id="UP001147760">
    <property type="component" value="Unassembled WGS sequence"/>
</dbReference>
<dbReference type="AlphaFoldDB" id="A0A9W9WDM0"/>